<dbReference type="Gene3D" id="1.10.10.10">
    <property type="entry name" value="Winged helix-like DNA-binding domain superfamily/Winged helix DNA-binding domain"/>
    <property type="match status" value="1"/>
</dbReference>
<dbReference type="InterPro" id="IPR029016">
    <property type="entry name" value="GAF-like_dom_sf"/>
</dbReference>
<keyword evidence="2" id="KW-0238">DNA-binding</keyword>
<dbReference type="InterPro" id="IPR014757">
    <property type="entry name" value="Tscrpt_reg_IclR_C"/>
</dbReference>
<dbReference type="PANTHER" id="PTHR30136:SF34">
    <property type="entry name" value="TRANSCRIPTIONAL REGULATOR"/>
    <property type="match status" value="1"/>
</dbReference>
<dbReference type="EMBL" id="SZPQ01000003">
    <property type="protein sequence ID" value="TKI07900.1"/>
    <property type="molecule type" value="Genomic_DNA"/>
</dbReference>
<reference evidence="6 7" key="1">
    <citation type="submission" date="2019-04" db="EMBL/GenBank/DDBJ databases">
        <authorList>
            <person name="Li M."/>
            <person name="Gao C."/>
        </authorList>
    </citation>
    <scope>NUCLEOTIDE SEQUENCE [LARGE SCALE GENOMIC DNA]</scope>
    <source>
        <strain evidence="6 7">BGMRC 2031</strain>
    </source>
</reference>
<dbReference type="RefSeq" id="WP_136988896.1">
    <property type="nucleotide sequence ID" value="NZ_SZPQ01000003.1"/>
</dbReference>
<keyword evidence="1" id="KW-0805">Transcription regulation</keyword>
<protein>
    <submittedName>
        <fullName evidence="6">IclR family transcriptional regulator</fullName>
    </submittedName>
</protein>
<dbReference type="Gene3D" id="3.30.450.40">
    <property type="match status" value="1"/>
</dbReference>
<dbReference type="InterPro" id="IPR050707">
    <property type="entry name" value="HTH_MetabolicPath_Reg"/>
</dbReference>
<evidence type="ECO:0000313" key="6">
    <source>
        <dbReference type="EMBL" id="TKI07900.1"/>
    </source>
</evidence>
<dbReference type="Pfam" id="PF09339">
    <property type="entry name" value="HTH_IclR"/>
    <property type="match status" value="1"/>
</dbReference>
<gene>
    <name evidence="6" type="ORF">FCN80_05560</name>
</gene>
<feature type="domain" description="IclR-ED" evidence="5">
    <location>
        <begin position="96"/>
        <end position="278"/>
    </location>
</feature>
<evidence type="ECO:0000259" key="5">
    <source>
        <dbReference type="PROSITE" id="PS51078"/>
    </source>
</evidence>
<name>A0ABY2SRE1_9HYPH</name>
<evidence type="ECO:0000256" key="2">
    <source>
        <dbReference type="ARBA" id="ARBA00023125"/>
    </source>
</evidence>
<evidence type="ECO:0000256" key="3">
    <source>
        <dbReference type="ARBA" id="ARBA00023163"/>
    </source>
</evidence>
<dbReference type="NCBIfam" id="TIGR02431">
    <property type="entry name" value="pcaR_pcaU"/>
    <property type="match status" value="1"/>
</dbReference>
<dbReference type="PROSITE" id="PS51077">
    <property type="entry name" value="HTH_ICLR"/>
    <property type="match status" value="1"/>
</dbReference>
<proteinExistence type="predicted"/>
<feature type="domain" description="HTH iclR-type" evidence="4">
    <location>
        <begin position="34"/>
        <end position="95"/>
    </location>
</feature>
<accession>A0ABY2SRE1</accession>
<organism evidence="6 7">
    <name type="scientific">Martelella alba</name>
    <dbReference type="NCBI Taxonomy" id="2590451"/>
    <lineage>
        <taxon>Bacteria</taxon>
        <taxon>Pseudomonadati</taxon>
        <taxon>Pseudomonadota</taxon>
        <taxon>Alphaproteobacteria</taxon>
        <taxon>Hyphomicrobiales</taxon>
        <taxon>Aurantimonadaceae</taxon>
        <taxon>Martelella</taxon>
    </lineage>
</organism>
<keyword evidence="7" id="KW-1185">Reference proteome</keyword>
<dbReference type="SMART" id="SM00346">
    <property type="entry name" value="HTH_ICLR"/>
    <property type="match status" value="1"/>
</dbReference>
<dbReference type="Pfam" id="PF01614">
    <property type="entry name" value="IclR_C"/>
    <property type="match status" value="1"/>
</dbReference>
<evidence type="ECO:0000259" key="4">
    <source>
        <dbReference type="PROSITE" id="PS51077"/>
    </source>
</evidence>
<sequence length="278" mass="30824">MTEHGTESMETQLSRIPEISLLANEQYKGDPNFMTSLARGLEVLQTFRPEYSALTVAQISKMTHLHRAVVRRCLYTLAALGFVYSADNRYYHLLPRVLTIGHAYLHSSGLARQAQTALDYLSRQINQSCSVATLDGDSILYIARASVSRIMKIDLGRGSRLPAYATSMGLVLLSELSEAELEAYLNRVTLTAYTPHTLTDKDELRALLKKVKAQGYAINDQQLEIGLRSMAVPMYSRKGKVLAAMNVGTHASQVSAAELKECFLPKLQRAAMELALLL</sequence>
<dbReference type="SUPFAM" id="SSF55781">
    <property type="entry name" value="GAF domain-like"/>
    <property type="match status" value="1"/>
</dbReference>
<dbReference type="InterPro" id="IPR036390">
    <property type="entry name" value="WH_DNA-bd_sf"/>
</dbReference>
<dbReference type="PANTHER" id="PTHR30136">
    <property type="entry name" value="HELIX-TURN-HELIX TRANSCRIPTIONAL REGULATOR, ICLR FAMILY"/>
    <property type="match status" value="1"/>
</dbReference>
<dbReference type="SUPFAM" id="SSF46785">
    <property type="entry name" value="Winged helix' DNA-binding domain"/>
    <property type="match status" value="1"/>
</dbReference>
<dbReference type="InterPro" id="IPR036388">
    <property type="entry name" value="WH-like_DNA-bd_sf"/>
</dbReference>
<dbReference type="InterPro" id="IPR012794">
    <property type="entry name" value="PcaR_PcaU"/>
</dbReference>
<evidence type="ECO:0000313" key="7">
    <source>
        <dbReference type="Proteomes" id="UP000305202"/>
    </source>
</evidence>
<dbReference type="InterPro" id="IPR005471">
    <property type="entry name" value="Tscrpt_reg_IclR_N"/>
</dbReference>
<dbReference type="Proteomes" id="UP000305202">
    <property type="component" value="Unassembled WGS sequence"/>
</dbReference>
<dbReference type="PROSITE" id="PS51078">
    <property type="entry name" value="ICLR_ED"/>
    <property type="match status" value="1"/>
</dbReference>
<comment type="caution">
    <text evidence="6">The sequence shown here is derived from an EMBL/GenBank/DDBJ whole genome shotgun (WGS) entry which is preliminary data.</text>
</comment>
<evidence type="ECO:0000256" key="1">
    <source>
        <dbReference type="ARBA" id="ARBA00023015"/>
    </source>
</evidence>
<keyword evidence="3" id="KW-0804">Transcription</keyword>